<organism evidence="2 3">
    <name type="scientific">Drosophila ananassae</name>
    <name type="common">Fruit fly</name>
    <dbReference type="NCBI Taxonomy" id="7217"/>
    <lineage>
        <taxon>Eukaryota</taxon>
        <taxon>Metazoa</taxon>
        <taxon>Ecdysozoa</taxon>
        <taxon>Arthropoda</taxon>
        <taxon>Hexapoda</taxon>
        <taxon>Insecta</taxon>
        <taxon>Pterygota</taxon>
        <taxon>Neoptera</taxon>
        <taxon>Endopterygota</taxon>
        <taxon>Diptera</taxon>
        <taxon>Brachycera</taxon>
        <taxon>Muscomorpha</taxon>
        <taxon>Ephydroidea</taxon>
        <taxon>Drosophilidae</taxon>
        <taxon>Drosophila</taxon>
        <taxon>Sophophora</taxon>
    </lineage>
</organism>
<dbReference type="InterPro" id="IPR014716">
    <property type="entry name" value="Fibrinogen_a/b/g_C_1"/>
</dbReference>
<evidence type="ECO:0008006" key="4">
    <source>
        <dbReference type="Google" id="ProtNLM"/>
    </source>
</evidence>
<accession>B3M3J8</accession>
<dbReference type="InParanoid" id="B3M3J8"/>
<dbReference type="OrthoDB" id="6145874at2759"/>
<dbReference type="InterPro" id="IPR036056">
    <property type="entry name" value="Fibrinogen-like_C"/>
</dbReference>
<sequence>MGRIVKIKSGTGNKTFIRSLLNPSQFKPNHVRRSPEHIRLLKHLREMESEVAKLQKVQTLSAKELGDKDEYIDFLKSSVKGFREESSRISRSNDLSVKLLTGANMLQKKELDEIYRLYDRSLLDSRREKEKNKKLQSELTKLQEQIKDKNSELIEKDKKIEAQITVLKQHRREITYKKHEIEKLHEGLEMALGVTSGDFKFDNPNTILISGALNLTRPIFDSILVLLVSIEGRDSWKGIARYDNFVVGSYDEGYPIRSLGTYTGNAGDCLRPHERQRIVNYRSANKTYKWWGYQDEPHCNLLGEYVYMNGNDVSGYNFWWGNRIAVKKCQLFIHKYV</sequence>
<name>B3M3J8_DROAN</name>
<dbReference type="AlphaFoldDB" id="B3M3J8"/>
<reference evidence="2 3" key="1">
    <citation type="journal article" date="2007" name="Nature">
        <title>Evolution of genes and genomes on the Drosophila phylogeny.</title>
        <authorList>
            <consortium name="Drosophila 12 Genomes Consortium"/>
            <person name="Clark A.G."/>
            <person name="Eisen M.B."/>
            <person name="Smith D.R."/>
            <person name="Bergman C.M."/>
            <person name="Oliver B."/>
            <person name="Markow T.A."/>
            <person name="Kaufman T.C."/>
            <person name="Kellis M."/>
            <person name="Gelbart W."/>
            <person name="Iyer V.N."/>
            <person name="Pollard D.A."/>
            <person name="Sackton T.B."/>
            <person name="Larracuente A.M."/>
            <person name="Singh N.D."/>
            <person name="Abad J.P."/>
            <person name="Abt D.N."/>
            <person name="Adryan B."/>
            <person name="Aguade M."/>
            <person name="Akashi H."/>
            <person name="Anderson W.W."/>
            <person name="Aquadro C.F."/>
            <person name="Ardell D.H."/>
            <person name="Arguello R."/>
            <person name="Artieri C.G."/>
            <person name="Barbash D.A."/>
            <person name="Barker D."/>
            <person name="Barsanti P."/>
            <person name="Batterham P."/>
            <person name="Batzoglou S."/>
            <person name="Begun D."/>
            <person name="Bhutkar A."/>
            <person name="Blanco E."/>
            <person name="Bosak S.A."/>
            <person name="Bradley R.K."/>
            <person name="Brand A.D."/>
            <person name="Brent M.R."/>
            <person name="Brooks A.N."/>
            <person name="Brown R.H."/>
            <person name="Butlin R.K."/>
            <person name="Caggese C."/>
            <person name="Calvi B.R."/>
            <person name="Bernardo de Carvalho A."/>
            <person name="Caspi A."/>
            <person name="Castrezana S."/>
            <person name="Celniker S.E."/>
            <person name="Chang J.L."/>
            <person name="Chapple C."/>
            <person name="Chatterji S."/>
            <person name="Chinwalla A."/>
            <person name="Civetta A."/>
            <person name="Clifton S.W."/>
            <person name="Comeron J.M."/>
            <person name="Costello J.C."/>
            <person name="Coyne J.A."/>
            <person name="Daub J."/>
            <person name="David R.G."/>
            <person name="Delcher A.L."/>
            <person name="Delehaunty K."/>
            <person name="Do C.B."/>
            <person name="Ebling H."/>
            <person name="Edwards K."/>
            <person name="Eickbush T."/>
            <person name="Evans J.D."/>
            <person name="Filipski A."/>
            <person name="Findeiss S."/>
            <person name="Freyhult E."/>
            <person name="Fulton L."/>
            <person name="Fulton R."/>
            <person name="Garcia A.C."/>
            <person name="Gardiner A."/>
            <person name="Garfield D.A."/>
            <person name="Garvin B.E."/>
            <person name="Gibson G."/>
            <person name="Gilbert D."/>
            <person name="Gnerre S."/>
            <person name="Godfrey J."/>
            <person name="Good R."/>
            <person name="Gotea V."/>
            <person name="Gravely B."/>
            <person name="Greenberg A.J."/>
            <person name="Griffiths-Jones S."/>
            <person name="Gross S."/>
            <person name="Guigo R."/>
            <person name="Gustafson E.A."/>
            <person name="Haerty W."/>
            <person name="Hahn M.W."/>
            <person name="Halligan D.L."/>
            <person name="Halpern A.L."/>
            <person name="Halter G.M."/>
            <person name="Han M.V."/>
            <person name="Heger A."/>
            <person name="Hillier L."/>
            <person name="Hinrichs A.S."/>
            <person name="Holmes I."/>
            <person name="Hoskins R.A."/>
            <person name="Hubisz M.J."/>
            <person name="Hultmark D."/>
            <person name="Huntley M.A."/>
            <person name="Jaffe D.B."/>
            <person name="Jagadeeshan S."/>
            <person name="Jeck W.R."/>
            <person name="Johnson J."/>
            <person name="Jones C.D."/>
            <person name="Jordan W.C."/>
            <person name="Karpen G.H."/>
            <person name="Kataoka E."/>
            <person name="Keightley P.D."/>
            <person name="Kheradpour P."/>
            <person name="Kirkness E.F."/>
            <person name="Koerich L.B."/>
            <person name="Kristiansen K."/>
            <person name="Kudrna D."/>
            <person name="Kulathinal R.J."/>
            <person name="Kumar S."/>
            <person name="Kwok R."/>
            <person name="Lander E."/>
            <person name="Langley C.H."/>
            <person name="Lapoint R."/>
            <person name="Lazzaro B.P."/>
            <person name="Lee S.J."/>
            <person name="Levesque L."/>
            <person name="Li R."/>
            <person name="Lin C.F."/>
            <person name="Lin M.F."/>
            <person name="Lindblad-Toh K."/>
            <person name="Llopart A."/>
            <person name="Long M."/>
            <person name="Low L."/>
            <person name="Lozovsky E."/>
            <person name="Lu J."/>
            <person name="Luo M."/>
            <person name="Machado C.A."/>
            <person name="Makalowski W."/>
            <person name="Marzo M."/>
            <person name="Matsuda M."/>
            <person name="Matzkin L."/>
            <person name="McAllister B."/>
            <person name="McBride C.S."/>
            <person name="McKernan B."/>
            <person name="McKernan K."/>
            <person name="Mendez-Lago M."/>
            <person name="Minx P."/>
            <person name="Mollenhauer M.U."/>
            <person name="Montooth K."/>
            <person name="Mount S.M."/>
            <person name="Mu X."/>
            <person name="Myers E."/>
            <person name="Negre B."/>
            <person name="Newfeld S."/>
            <person name="Nielsen R."/>
            <person name="Noor M.A."/>
            <person name="O'Grady P."/>
            <person name="Pachter L."/>
            <person name="Papaceit M."/>
            <person name="Parisi M.J."/>
            <person name="Parisi M."/>
            <person name="Parts L."/>
            <person name="Pedersen J.S."/>
            <person name="Pesole G."/>
            <person name="Phillippy A.M."/>
            <person name="Ponting C.P."/>
            <person name="Pop M."/>
            <person name="Porcelli D."/>
            <person name="Powell J.R."/>
            <person name="Prohaska S."/>
            <person name="Pruitt K."/>
            <person name="Puig M."/>
            <person name="Quesneville H."/>
            <person name="Ram K.R."/>
            <person name="Rand D."/>
            <person name="Rasmussen M.D."/>
            <person name="Reed L.K."/>
            <person name="Reenan R."/>
            <person name="Reily A."/>
            <person name="Remington K.A."/>
            <person name="Rieger T.T."/>
            <person name="Ritchie M.G."/>
            <person name="Robin C."/>
            <person name="Rogers Y.H."/>
            <person name="Rohde C."/>
            <person name="Rozas J."/>
            <person name="Rubenfield M.J."/>
            <person name="Ruiz A."/>
            <person name="Russo S."/>
            <person name="Salzberg S.L."/>
            <person name="Sanchez-Gracia A."/>
            <person name="Saranga D.J."/>
            <person name="Sato H."/>
            <person name="Schaeffer S.W."/>
            <person name="Schatz M.C."/>
            <person name="Schlenke T."/>
            <person name="Schwartz R."/>
            <person name="Segarra C."/>
            <person name="Singh R.S."/>
            <person name="Sirot L."/>
            <person name="Sirota M."/>
            <person name="Sisneros N.B."/>
            <person name="Smith C.D."/>
            <person name="Smith T.F."/>
            <person name="Spieth J."/>
            <person name="Stage D.E."/>
            <person name="Stark A."/>
            <person name="Stephan W."/>
            <person name="Strausberg R.L."/>
            <person name="Strempel S."/>
            <person name="Sturgill D."/>
            <person name="Sutton G."/>
            <person name="Sutton G.G."/>
            <person name="Tao W."/>
            <person name="Teichmann S."/>
            <person name="Tobari Y.N."/>
            <person name="Tomimura Y."/>
            <person name="Tsolas J.M."/>
            <person name="Valente V.L."/>
            <person name="Venter E."/>
            <person name="Venter J.C."/>
            <person name="Vicario S."/>
            <person name="Vieira F.G."/>
            <person name="Vilella A.J."/>
            <person name="Villasante A."/>
            <person name="Walenz B."/>
            <person name="Wang J."/>
            <person name="Wasserman M."/>
            <person name="Watts T."/>
            <person name="Wilson D."/>
            <person name="Wilson R.K."/>
            <person name="Wing R.A."/>
            <person name="Wolfner M.F."/>
            <person name="Wong A."/>
            <person name="Wong G.K."/>
            <person name="Wu C.I."/>
            <person name="Wu G."/>
            <person name="Yamamoto D."/>
            <person name="Yang H.P."/>
            <person name="Yang S.P."/>
            <person name="Yorke J.A."/>
            <person name="Yoshida K."/>
            <person name="Zdobnov E."/>
            <person name="Zhang P."/>
            <person name="Zhang Y."/>
            <person name="Zimin A.V."/>
            <person name="Baldwin J."/>
            <person name="Abdouelleil A."/>
            <person name="Abdulkadir J."/>
            <person name="Abebe A."/>
            <person name="Abera B."/>
            <person name="Abreu J."/>
            <person name="Acer S.C."/>
            <person name="Aftuck L."/>
            <person name="Alexander A."/>
            <person name="An P."/>
            <person name="Anderson E."/>
            <person name="Anderson S."/>
            <person name="Arachi H."/>
            <person name="Azer M."/>
            <person name="Bachantsang P."/>
            <person name="Barry A."/>
            <person name="Bayul T."/>
            <person name="Berlin A."/>
            <person name="Bessette D."/>
            <person name="Bloom T."/>
            <person name="Blye J."/>
            <person name="Boguslavskiy L."/>
            <person name="Bonnet C."/>
            <person name="Boukhgalter B."/>
            <person name="Bourzgui I."/>
            <person name="Brown A."/>
            <person name="Cahill P."/>
            <person name="Channer S."/>
            <person name="Cheshatsang Y."/>
            <person name="Chuda L."/>
            <person name="Citroen M."/>
            <person name="Collymore A."/>
            <person name="Cooke P."/>
            <person name="Costello M."/>
            <person name="D'Aco K."/>
            <person name="Daza R."/>
            <person name="De Haan G."/>
            <person name="DeGray S."/>
            <person name="DeMaso C."/>
            <person name="Dhargay N."/>
            <person name="Dooley K."/>
            <person name="Dooley E."/>
            <person name="Doricent M."/>
            <person name="Dorje P."/>
            <person name="Dorjee K."/>
            <person name="Dupes A."/>
            <person name="Elong R."/>
            <person name="Falk J."/>
            <person name="Farina A."/>
            <person name="Faro S."/>
            <person name="Ferguson D."/>
            <person name="Fisher S."/>
            <person name="Foley C.D."/>
            <person name="Franke A."/>
            <person name="Friedrich D."/>
            <person name="Gadbois L."/>
            <person name="Gearin G."/>
            <person name="Gearin C.R."/>
            <person name="Giannoukos G."/>
            <person name="Goode T."/>
            <person name="Graham J."/>
            <person name="Grandbois E."/>
            <person name="Grewal S."/>
            <person name="Gyaltsen K."/>
            <person name="Hafez N."/>
            <person name="Hagos B."/>
            <person name="Hall J."/>
            <person name="Henson C."/>
            <person name="Hollinger A."/>
            <person name="Honan T."/>
            <person name="Huard M.D."/>
            <person name="Hughes L."/>
            <person name="Hurhula B."/>
            <person name="Husby M.E."/>
            <person name="Kamat A."/>
            <person name="Kanga B."/>
            <person name="Kashin S."/>
            <person name="Khazanovich D."/>
            <person name="Kisner P."/>
            <person name="Lance K."/>
            <person name="Lara M."/>
            <person name="Lee W."/>
            <person name="Lennon N."/>
            <person name="Letendre F."/>
            <person name="LeVine R."/>
            <person name="Lipovsky A."/>
            <person name="Liu X."/>
            <person name="Liu J."/>
            <person name="Liu S."/>
            <person name="Lokyitsang T."/>
            <person name="Lokyitsang Y."/>
            <person name="Lubonja R."/>
            <person name="Lui A."/>
            <person name="MacDonald P."/>
            <person name="Magnisalis V."/>
            <person name="Maru K."/>
            <person name="Matthews C."/>
            <person name="McCusker W."/>
            <person name="McDonough S."/>
            <person name="Mehta T."/>
            <person name="Meldrim J."/>
            <person name="Meneus L."/>
            <person name="Mihai O."/>
            <person name="Mihalev A."/>
            <person name="Mihova T."/>
            <person name="Mittelman R."/>
            <person name="Mlenga V."/>
            <person name="Montmayeur A."/>
            <person name="Mulrain L."/>
            <person name="Navidi A."/>
            <person name="Naylor J."/>
            <person name="Negash T."/>
            <person name="Nguyen T."/>
            <person name="Nguyen N."/>
            <person name="Nicol R."/>
            <person name="Norbu C."/>
            <person name="Norbu N."/>
            <person name="Novod N."/>
            <person name="O'Neill B."/>
            <person name="Osman S."/>
            <person name="Markiewicz E."/>
            <person name="Oyono O.L."/>
            <person name="Patti C."/>
            <person name="Phunkhang P."/>
            <person name="Pierre F."/>
            <person name="Priest M."/>
            <person name="Raghuraman S."/>
            <person name="Rege F."/>
            <person name="Reyes R."/>
            <person name="Rise C."/>
            <person name="Rogov P."/>
            <person name="Ross K."/>
            <person name="Ryan E."/>
            <person name="Settipalli S."/>
            <person name="Shea T."/>
            <person name="Sherpa N."/>
            <person name="Shi L."/>
            <person name="Shih D."/>
            <person name="Sparrow T."/>
            <person name="Spaulding J."/>
            <person name="Stalker J."/>
            <person name="Stange-Thomann N."/>
            <person name="Stavropoulos S."/>
            <person name="Stone C."/>
            <person name="Strader C."/>
            <person name="Tesfaye S."/>
            <person name="Thomson T."/>
            <person name="Thoulutsang Y."/>
            <person name="Thoulutsang D."/>
            <person name="Topham K."/>
            <person name="Topping I."/>
            <person name="Tsamla T."/>
            <person name="Vassiliev H."/>
            <person name="Vo A."/>
            <person name="Wangchuk T."/>
            <person name="Wangdi T."/>
            <person name="Weiand M."/>
            <person name="Wilkinson J."/>
            <person name="Wilson A."/>
            <person name="Yadav S."/>
            <person name="Young G."/>
            <person name="Yu Q."/>
            <person name="Zembek L."/>
            <person name="Zhong D."/>
            <person name="Zimmer A."/>
            <person name="Zwirko Z."/>
            <person name="Jaffe D.B."/>
            <person name="Alvarez P."/>
            <person name="Brockman W."/>
            <person name="Butler J."/>
            <person name="Chin C."/>
            <person name="Gnerre S."/>
            <person name="Grabherr M."/>
            <person name="Kleber M."/>
            <person name="Mauceli E."/>
            <person name="MacCallum I."/>
        </authorList>
    </citation>
    <scope>NUCLEOTIDE SEQUENCE [LARGE SCALE GENOMIC DNA]</scope>
    <source>
        <strain evidence="3">Tucson 14024-0371.13</strain>
    </source>
</reference>
<dbReference type="Gene3D" id="3.90.215.10">
    <property type="entry name" value="Gamma Fibrinogen, chain A, domain 1"/>
    <property type="match status" value="1"/>
</dbReference>
<evidence type="ECO:0000313" key="3">
    <source>
        <dbReference type="Proteomes" id="UP000007801"/>
    </source>
</evidence>
<feature type="coiled-coil region" evidence="1">
    <location>
        <begin position="125"/>
        <end position="159"/>
    </location>
</feature>
<dbReference type="EMBL" id="CH902618">
    <property type="protein sequence ID" value="EDV39259.2"/>
    <property type="molecule type" value="Genomic_DNA"/>
</dbReference>
<dbReference type="Proteomes" id="UP000007801">
    <property type="component" value="Unassembled WGS sequence"/>
</dbReference>
<gene>
    <name evidence="2" type="primary">Dana\GF24583</name>
    <name evidence="2" type="synonym">dana_GLEANR_9295</name>
    <name evidence="2" type="ORF">GF24583</name>
</gene>
<proteinExistence type="predicted"/>
<protein>
    <recommendedName>
        <fullName evidence="4">Fibrinogen C-terminal domain-containing protein</fullName>
    </recommendedName>
</protein>
<dbReference type="HOGENOM" id="CLU_750662_0_0_1"/>
<dbReference type="SMR" id="B3M3J8"/>
<keyword evidence="1" id="KW-0175">Coiled coil</keyword>
<dbReference type="SUPFAM" id="SSF56496">
    <property type="entry name" value="Fibrinogen C-terminal domain-like"/>
    <property type="match status" value="1"/>
</dbReference>
<dbReference type="GeneID" id="6507215"/>
<evidence type="ECO:0000313" key="2">
    <source>
        <dbReference type="EMBL" id="EDV39259.2"/>
    </source>
</evidence>
<dbReference type="KEGG" id="dan:6507215"/>
<evidence type="ECO:0000256" key="1">
    <source>
        <dbReference type="SAM" id="Coils"/>
    </source>
</evidence>
<keyword evidence="3" id="KW-1185">Reference proteome</keyword>